<evidence type="ECO:0000256" key="1">
    <source>
        <dbReference type="ARBA" id="ARBA00003761"/>
    </source>
</evidence>
<evidence type="ECO:0000256" key="6">
    <source>
        <dbReference type="ARBA" id="ARBA00023267"/>
    </source>
</evidence>
<dbReference type="Proteomes" id="UP000009222">
    <property type="component" value="Chromosome"/>
</dbReference>
<dbReference type="InterPro" id="IPR005482">
    <property type="entry name" value="Biotin_COase_C"/>
</dbReference>
<evidence type="ECO:0000256" key="5">
    <source>
        <dbReference type="ARBA" id="ARBA00022840"/>
    </source>
</evidence>
<sequence>MKNLKKLLIANRGEIAVRIIRCCREMGIKTVAVYSTADKDSLHVRLADEAVCIGPPPSSQSYLVRSNLIMAAINTGCDAIHPGVGFLSENAEFAKLATDKGLLFIGPEAETIDLLGDKVIARSTAQKFGIPITPGTKDAVANAADGLKAVKQLGFPIIIKAAAGGGGKGMRIVRSEAELAENLSIASREAESNFSDGRVFIERYLENPRHVELQILADGKGNVAVLGERDCSVQKNHQKLIEESPSPGVNDEMRNRMASGAINLFKELNYRGAGTIEFLVEDDSFYFMEVNARVQVEHPVSEFVTGTDIIRQQILSCTENRMEIKAGTLPIRGWAIECRINAASPGIVTRLEVPGGPGVRFDSFLYNGCVVPPHYDSMVAKLIVHDEKRDLAIARMNRALDELIIEGLITNKAQQQWIINDSVFRSGNFGTSYYKSIAEEVENVR</sequence>
<dbReference type="SUPFAM" id="SSF51246">
    <property type="entry name" value="Rudiment single hybrid motif"/>
    <property type="match status" value="1"/>
</dbReference>
<dbReference type="Pfam" id="PF02786">
    <property type="entry name" value="CPSase_L_D2"/>
    <property type="match status" value="1"/>
</dbReference>
<dbReference type="SUPFAM" id="SSF52440">
    <property type="entry name" value="PreATP-grasp domain"/>
    <property type="match status" value="1"/>
</dbReference>
<keyword evidence="4 8" id="KW-0547">Nucleotide-binding</keyword>
<dbReference type="InterPro" id="IPR011054">
    <property type="entry name" value="Rudment_hybrid_motif"/>
</dbReference>
<dbReference type="PROSITE" id="PS50975">
    <property type="entry name" value="ATP_GRASP"/>
    <property type="match status" value="1"/>
</dbReference>
<dbReference type="GO" id="GO:0046872">
    <property type="term" value="F:metal ion binding"/>
    <property type="evidence" value="ECO:0007669"/>
    <property type="project" value="InterPro"/>
</dbReference>
<dbReference type="PROSITE" id="PS00867">
    <property type="entry name" value="CPSASE_2"/>
    <property type="match status" value="1"/>
</dbReference>
<name>F5Y6P4_LEAAZ</name>
<accession>F5Y6P4</accession>
<dbReference type="STRING" id="545695.TREAZ_1226"/>
<evidence type="ECO:0000313" key="11">
    <source>
        <dbReference type="EMBL" id="AEF81971.1"/>
    </source>
</evidence>
<gene>
    <name evidence="11" type="ordered locus">TREAZ_1226</name>
</gene>
<dbReference type="InterPro" id="IPR016185">
    <property type="entry name" value="PreATP-grasp_dom_sf"/>
</dbReference>
<dbReference type="PROSITE" id="PS50979">
    <property type="entry name" value="BC"/>
    <property type="match status" value="1"/>
</dbReference>
<keyword evidence="5 8" id="KW-0067">ATP-binding</keyword>
<keyword evidence="3 11" id="KW-0436">Ligase</keyword>
<dbReference type="Gene3D" id="3.30.470.20">
    <property type="entry name" value="ATP-grasp fold, B domain"/>
    <property type="match status" value="1"/>
</dbReference>
<comment type="catalytic activity">
    <reaction evidence="7">
        <text>N(6)-biotinyl-L-lysyl-[protein] + hydrogencarbonate + ATP = N(6)-carboxybiotinyl-L-lysyl-[protein] + ADP + phosphate + H(+)</text>
        <dbReference type="Rhea" id="RHEA:13501"/>
        <dbReference type="Rhea" id="RHEA-COMP:10505"/>
        <dbReference type="Rhea" id="RHEA-COMP:10506"/>
        <dbReference type="ChEBI" id="CHEBI:15378"/>
        <dbReference type="ChEBI" id="CHEBI:17544"/>
        <dbReference type="ChEBI" id="CHEBI:30616"/>
        <dbReference type="ChEBI" id="CHEBI:43474"/>
        <dbReference type="ChEBI" id="CHEBI:83144"/>
        <dbReference type="ChEBI" id="CHEBI:83145"/>
        <dbReference type="ChEBI" id="CHEBI:456216"/>
        <dbReference type="EC" id="6.3.4.14"/>
    </reaction>
</comment>
<dbReference type="EC" id="6.3.4.14" evidence="2"/>
<evidence type="ECO:0000256" key="4">
    <source>
        <dbReference type="ARBA" id="ARBA00022741"/>
    </source>
</evidence>
<dbReference type="GO" id="GO:0004075">
    <property type="term" value="F:biotin carboxylase activity"/>
    <property type="evidence" value="ECO:0007669"/>
    <property type="project" value="UniProtKB-EC"/>
</dbReference>
<dbReference type="InterPro" id="IPR011764">
    <property type="entry name" value="Biotin_carboxylation_dom"/>
</dbReference>
<dbReference type="InterPro" id="IPR005479">
    <property type="entry name" value="CPAse_ATP-bd"/>
</dbReference>
<feature type="domain" description="Biotin carboxylation" evidence="10">
    <location>
        <begin position="3"/>
        <end position="439"/>
    </location>
</feature>
<dbReference type="InterPro" id="IPR051602">
    <property type="entry name" value="ACC_Biotin_Carboxylase"/>
</dbReference>
<proteinExistence type="predicted"/>
<dbReference type="eggNOG" id="COG0439">
    <property type="taxonomic scope" value="Bacteria"/>
</dbReference>
<evidence type="ECO:0000256" key="2">
    <source>
        <dbReference type="ARBA" id="ARBA00013263"/>
    </source>
</evidence>
<evidence type="ECO:0000313" key="12">
    <source>
        <dbReference type="Proteomes" id="UP000009222"/>
    </source>
</evidence>
<evidence type="ECO:0000256" key="8">
    <source>
        <dbReference type="PROSITE-ProRule" id="PRU00409"/>
    </source>
</evidence>
<dbReference type="InterPro" id="IPR005481">
    <property type="entry name" value="BC-like_N"/>
</dbReference>
<dbReference type="RefSeq" id="WP_015710768.1">
    <property type="nucleotide sequence ID" value="NC_015577.1"/>
</dbReference>
<dbReference type="Pfam" id="PF02785">
    <property type="entry name" value="Biotin_carb_C"/>
    <property type="match status" value="1"/>
</dbReference>
<dbReference type="InParanoid" id="F5Y6P4"/>
<dbReference type="NCBIfam" id="NF006367">
    <property type="entry name" value="PRK08591.1"/>
    <property type="match status" value="1"/>
</dbReference>
<dbReference type="InterPro" id="IPR011761">
    <property type="entry name" value="ATP-grasp"/>
</dbReference>
<keyword evidence="12" id="KW-1185">Reference proteome</keyword>
<dbReference type="KEGG" id="taz:TREAZ_1226"/>
<dbReference type="AlphaFoldDB" id="F5Y6P4"/>
<reference evidence="12" key="1">
    <citation type="submission" date="2009-12" db="EMBL/GenBank/DDBJ databases">
        <title>Complete sequence of Treponema azotonutricium strain ZAS-9.</title>
        <authorList>
            <person name="Tetu S.G."/>
            <person name="Matson E."/>
            <person name="Ren Q."/>
            <person name="Seshadri R."/>
            <person name="Elbourne L."/>
            <person name="Hassan K.A."/>
            <person name="Durkin A."/>
            <person name="Radune D."/>
            <person name="Mohamoud Y."/>
            <person name="Shay R."/>
            <person name="Jin S."/>
            <person name="Zhang X."/>
            <person name="Lucey K."/>
            <person name="Ballor N.R."/>
            <person name="Ottesen E."/>
            <person name="Rosenthal R."/>
            <person name="Allen A."/>
            <person name="Leadbetter J.R."/>
            <person name="Paulsen I.T."/>
        </authorList>
    </citation>
    <scope>NUCLEOTIDE SEQUENCE [LARGE SCALE GENOMIC DNA]</scope>
    <source>
        <strain evidence="12">ATCC BAA-888 / DSM 13862 / ZAS-9</strain>
    </source>
</reference>
<dbReference type="HOGENOM" id="CLU_000395_3_2_12"/>
<evidence type="ECO:0000256" key="3">
    <source>
        <dbReference type="ARBA" id="ARBA00022598"/>
    </source>
</evidence>
<dbReference type="PANTHER" id="PTHR48095:SF2">
    <property type="entry name" value="BIOTIN CARBOXYLASE, CHLOROPLASTIC"/>
    <property type="match status" value="1"/>
</dbReference>
<dbReference type="FunFam" id="3.40.50.20:FF:000010">
    <property type="entry name" value="Propionyl-CoA carboxylase subunit alpha"/>
    <property type="match status" value="1"/>
</dbReference>
<dbReference type="GO" id="GO:0005524">
    <property type="term" value="F:ATP binding"/>
    <property type="evidence" value="ECO:0007669"/>
    <property type="project" value="UniProtKB-UniRule"/>
</dbReference>
<dbReference type="FunFam" id="3.30.1490.20:FF:000003">
    <property type="entry name" value="acetyl-CoA carboxylase isoform X1"/>
    <property type="match status" value="1"/>
</dbReference>
<dbReference type="SUPFAM" id="SSF56059">
    <property type="entry name" value="Glutathione synthetase ATP-binding domain-like"/>
    <property type="match status" value="1"/>
</dbReference>
<dbReference type="FunCoup" id="F5Y6P4">
    <property type="interactions" value="392"/>
</dbReference>
<evidence type="ECO:0000259" key="10">
    <source>
        <dbReference type="PROSITE" id="PS50979"/>
    </source>
</evidence>
<dbReference type="SMART" id="SM00878">
    <property type="entry name" value="Biotin_carb_C"/>
    <property type="match status" value="1"/>
</dbReference>
<feature type="domain" description="ATP-grasp" evidence="9">
    <location>
        <begin position="122"/>
        <end position="318"/>
    </location>
</feature>
<evidence type="ECO:0000259" key="9">
    <source>
        <dbReference type="PROSITE" id="PS50975"/>
    </source>
</evidence>
<comment type="function">
    <text evidence="1">This protein is a component of the acetyl coenzyme A carboxylase complex; first, biotin carboxylase catalyzes the carboxylation of the carrier protein and then the transcarboxylase transfers the carboxyl group to form malonyl-CoA.</text>
</comment>
<dbReference type="PANTHER" id="PTHR48095">
    <property type="entry name" value="PYRUVATE CARBOXYLASE SUBUNIT A"/>
    <property type="match status" value="1"/>
</dbReference>
<organism evidence="11 12">
    <name type="scientific">Leadbettera azotonutricia (strain ATCC BAA-888 / DSM 13862 / ZAS-9)</name>
    <name type="common">Treponema azotonutricium</name>
    <dbReference type="NCBI Taxonomy" id="545695"/>
    <lineage>
        <taxon>Bacteria</taxon>
        <taxon>Pseudomonadati</taxon>
        <taxon>Spirochaetota</taxon>
        <taxon>Spirochaetia</taxon>
        <taxon>Spirochaetales</taxon>
        <taxon>Breznakiellaceae</taxon>
        <taxon>Leadbettera</taxon>
    </lineage>
</organism>
<dbReference type="PROSITE" id="PS00866">
    <property type="entry name" value="CPSASE_1"/>
    <property type="match status" value="1"/>
</dbReference>
<protein>
    <recommendedName>
        <fullName evidence="2">biotin carboxylase</fullName>
        <ecNumber evidence="2">6.3.4.14</ecNumber>
    </recommendedName>
</protein>
<reference evidence="11 12" key="2">
    <citation type="journal article" date="2011" name="ISME J.">
        <title>RNA-seq reveals cooperative metabolic interactions between two termite-gut spirochete species in co-culture.</title>
        <authorList>
            <person name="Rosenthal A.Z."/>
            <person name="Matson E.G."/>
            <person name="Eldar A."/>
            <person name="Leadbetter J.R."/>
        </authorList>
    </citation>
    <scope>NUCLEOTIDE SEQUENCE [LARGE SCALE GENOMIC DNA]</scope>
    <source>
        <strain evidence="12">ATCC BAA-888 / DSM 13862 / ZAS-9</strain>
    </source>
</reference>
<dbReference type="Pfam" id="PF00289">
    <property type="entry name" value="Biotin_carb_N"/>
    <property type="match status" value="1"/>
</dbReference>
<dbReference type="EMBL" id="CP001841">
    <property type="protein sequence ID" value="AEF81971.1"/>
    <property type="molecule type" value="Genomic_DNA"/>
</dbReference>
<keyword evidence="6" id="KW-0092">Biotin</keyword>
<evidence type="ECO:0000256" key="7">
    <source>
        <dbReference type="ARBA" id="ARBA00048600"/>
    </source>
</evidence>